<protein>
    <recommendedName>
        <fullName evidence="1">protein-tyrosine-phosphatase</fullName>
        <ecNumber evidence="1">3.1.3.48</ecNumber>
    </recommendedName>
</protein>
<dbReference type="Pfam" id="PF01451">
    <property type="entry name" value="LMWPc"/>
    <property type="match status" value="1"/>
</dbReference>
<dbReference type="PANTHER" id="PTHR11717">
    <property type="entry name" value="LOW MOLECULAR WEIGHT PROTEIN TYROSINE PHOSPHATASE"/>
    <property type="match status" value="1"/>
</dbReference>
<keyword evidence="4" id="KW-1185">Reference proteome</keyword>
<name>A0A167JWZ1_9HYPO</name>
<dbReference type="OrthoDB" id="3388at2759"/>
<dbReference type="InterPro" id="IPR036196">
    <property type="entry name" value="Ptyr_pPase_sf"/>
</dbReference>
<dbReference type="GO" id="GO:0004725">
    <property type="term" value="F:protein tyrosine phosphatase activity"/>
    <property type="evidence" value="ECO:0007669"/>
    <property type="project" value="UniProtKB-EC"/>
</dbReference>
<dbReference type="Gene3D" id="3.40.50.2300">
    <property type="match status" value="1"/>
</dbReference>
<dbReference type="PANTHER" id="PTHR11717:SF7">
    <property type="entry name" value="LOW MOLECULAR WEIGHT PHOSPHOTYROSINE PROTEIN PHOSPHATASE"/>
    <property type="match status" value="1"/>
</dbReference>
<organism evidence="3 4">
    <name type="scientific">Beauveria brongniartii RCEF 3172</name>
    <dbReference type="NCBI Taxonomy" id="1081107"/>
    <lineage>
        <taxon>Eukaryota</taxon>
        <taxon>Fungi</taxon>
        <taxon>Dikarya</taxon>
        <taxon>Ascomycota</taxon>
        <taxon>Pezizomycotina</taxon>
        <taxon>Sordariomycetes</taxon>
        <taxon>Hypocreomycetidae</taxon>
        <taxon>Hypocreales</taxon>
        <taxon>Cordycipitaceae</taxon>
        <taxon>Beauveria</taxon>
        <taxon>Beauveria brongniartii</taxon>
    </lineage>
</organism>
<dbReference type="SUPFAM" id="SSF52788">
    <property type="entry name" value="Phosphotyrosine protein phosphatases I"/>
    <property type="match status" value="1"/>
</dbReference>
<dbReference type="InterPro" id="IPR023485">
    <property type="entry name" value="Ptyr_pPase"/>
</dbReference>
<evidence type="ECO:0000259" key="2">
    <source>
        <dbReference type="SMART" id="SM00226"/>
    </source>
</evidence>
<feature type="domain" description="Phosphotyrosine protein phosphatase I" evidence="2">
    <location>
        <begin position="1"/>
        <end position="160"/>
    </location>
</feature>
<dbReference type="EC" id="3.1.3.48" evidence="1"/>
<reference evidence="3 4" key="1">
    <citation type="journal article" date="2016" name="Genome Biol. Evol.">
        <title>Divergent and convergent evolution of fungal pathogenicity.</title>
        <authorList>
            <person name="Shang Y."/>
            <person name="Xiao G."/>
            <person name="Zheng P."/>
            <person name="Cen K."/>
            <person name="Zhan S."/>
            <person name="Wang C."/>
        </authorList>
    </citation>
    <scope>NUCLEOTIDE SEQUENCE [LARGE SCALE GENOMIC DNA]</scope>
    <source>
        <strain evidence="3 4">RCEF 3172</strain>
    </source>
</reference>
<gene>
    <name evidence="3" type="ORF">BBO_00854</name>
</gene>
<dbReference type="EMBL" id="AZHA01000002">
    <property type="protein sequence ID" value="OAA50907.1"/>
    <property type="molecule type" value="Genomic_DNA"/>
</dbReference>
<comment type="caution">
    <text evidence="3">The sequence shown here is derived from an EMBL/GenBank/DDBJ whole genome shotgun (WGS) entry which is preliminary data.</text>
</comment>
<dbReference type="AlphaFoldDB" id="A0A167JWZ1"/>
<evidence type="ECO:0000313" key="4">
    <source>
        <dbReference type="Proteomes" id="UP000076863"/>
    </source>
</evidence>
<evidence type="ECO:0000313" key="3">
    <source>
        <dbReference type="EMBL" id="OAA50907.1"/>
    </source>
</evidence>
<dbReference type="Proteomes" id="UP000076863">
    <property type="component" value="Unassembled WGS sequence"/>
</dbReference>
<evidence type="ECO:0000256" key="1">
    <source>
        <dbReference type="ARBA" id="ARBA00013064"/>
    </source>
</evidence>
<sequence>MAEGIFRHLAQKPEWKDKIGRIDSCGTAAYHTGDSPDDRTMATLEENGITDYHHSARRRVQATSTQSSRHVLKFPFLFLQFATSDFEKFDYIFAMDRSNLSDLVRLQRGNPDAKARVMLFGEYSGAGKAEIVNDPYYGGDAGFKRAFEQCTRFSQNFLAEMVDGGGEKTASL</sequence>
<dbReference type="InterPro" id="IPR050438">
    <property type="entry name" value="LMW_PTPase"/>
</dbReference>
<dbReference type="CDD" id="cd16343">
    <property type="entry name" value="LMWPTP"/>
    <property type="match status" value="1"/>
</dbReference>
<dbReference type="SMART" id="SM00226">
    <property type="entry name" value="LMWPc"/>
    <property type="match status" value="1"/>
</dbReference>
<proteinExistence type="predicted"/>
<accession>A0A167JWZ1</accession>